<dbReference type="EMBL" id="CP123000">
    <property type="protein sequence ID" value="WGI68638.1"/>
    <property type="molecule type" value="Genomic_DNA"/>
</dbReference>
<protein>
    <recommendedName>
        <fullName evidence="3">Transposase</fullName>
    </recommendedName>
</protein>
<organism evidence="1 2">
    <name type="scientific">Neorhizobium petrolearium</name>
    <dbReference type="NCBI Taxonomy" id="515361"/>
    <lineage>
        <taxon>Bacteria</taxon>
        <taxon>Pseudomonadati</taxon>
        <taxon>Pseudomonadota</taxon>
        <taxon>Alphaproteobacteria</taxon>
        <taxon>Hyphomicrobiales</taxon>
        <taxon>Rhizobiaceae</taxon>
        <taxon>Rhizobium/Agrobacterium group</taxon>
        <taxon>Neorhizobium</taxon>
    </lineage>
</organism>
<keyword evidence="2" id="KW-1185">Reference proteome</keyword>
<name>A0ABY8M265_9HYPH</name>
<evidence type="ECO:0000313" key="1">
    <source>
        <dbReference type="EMBL" id="WGI68638.1"/>
    </source>
</evidence>
<dbReference type="Proteomes" id="UP001227095">
    <property type="component" value="Chromosome"/>
</dbReference>
<dbReference type="RefSeq" id="WP_227701799.1">
    <property type="nucleotide sequence ID" value="NZ_CP123000.1"/>
</dbReference>
<evidence type="ECO:0008006" key="3">
    <source>
        <dbReference type="Google" id="ProtNLM"/>
    </source>
</evidence>
<evidence type="ECO:0000313" key="2">
    <source>
        <dbReference type="Proteomes" id="UP001227095"/>
    </source>
</evidence>
<accession>A0ABY8M265</accession>
<reference evidence="1 2" key="1">
    <citation type="submission" date="2023-04" db="EMBL/GenBank/DDBJ databases">
        <title>Neorhizobium petrolearium OS53, complete genome.</title>
        <authorList>
            <person name="Yu T."/>
        </authorList>
    </citation>
    <scope>NUCLEOTIDE SEQUENCE [LARGE SCALE GENOMIC DNA]</scope>
    <source>
        <strain evidence="1 2">OS53</strain>
    </source>
</reference>
<sequence length="110" mass="12660">MGKQTYRVEKKLKEFEFDEEAVREAYLAGEPPNAIALRYGGNNAHAVANFISYRKQQWLNEARYSRLQADEIRIVLPRRVADRSGGSYVMPISLPRISMHIAALQETRHV</sequence>
<gene>
    <name evidence="1" type="ORF">QEO92_00625</name>
</gene>
<proteinExistence type="predicted"/>